<protein>
    <submittedName>
        <fullName evidence="2">Uncharacterized protein</fullName>
    </submittedName>
</protein>
<reference evidence="2 3" key="1">
    <citation type="journal article" date="2021" name="Hortic Res">
        <title>Chromosome-scale assembly of the Dendrobium chrysotoxum genome enhances the understanding of orchid evolution.</title>
        <authorList>
            <person name="Zhang Y."/>
            <person name="Zhang G.Q."/>
            <person name="Zhang D."/>
            <person name="Liu X.D."/>
            <person name="Xu X.Y."/>
            <person name="Sun W.H."/>
            <person name="Yu X."/>
            <person name="Zhu X."/>
            <person name="Wang Z.W."/>
            <person name="Zhao X."/>
            <person name="Zhong W.Y."/>
            <person name="Chen H."/>
            <person name="Yin W.L."/>
            <person name="Huang T."/>
            <person name="Niu S.C."/>
            <person name="Liu Z.J."/>
        </authorList>
    </citation>
    <scope>NUCLEOTIDE SEQUENCE [LARGE SCALE GENOMIC DNA]</scope>
    <source>
        <strain evidence="2">Lindl</strain>
    </source>
</reference>
<comment type="caution">
    <text evidence="2">The sequence shown here is derived from an EMBL/GenBank/DDBJ whole genome shotgun (WGS) entry which is preliminary data.</text>
</comment>
<evidence type="ECO:0000313" key="2">
    <source>
        <dbReference type="EMBL" id="KAH0452558.1"/>
    </source>
</evidence>
<keyword evidence="1" id="KW-0472">Membrane</keyword>
<sequence length="523" mass="61164">MIYSQKFNIVSPQIPEQKVVLYSLSCSLNNLSYLDTTICPMLNMISKPTLIAEGLGKNREKREERENISFTCKQEMLAANTIMNTCWFLKYNTLYKRITYVKKKTPHQSYMSYIAFHNYTHNNIYLISGVYDRVCNILKYAIVSYFHWIYIFIILIIYRSSVGDSNPISIFKDFDFNCMILPIIDLIVMIVIDISIQRKKISIIIDSSNMMIMIVKFKFPKDNQLKTLIRSVRQFKLDLLHFLEDSKGFERVLKEVLRLEEFELSENVKGYFGHFDPWLTGGQSESNKMQFNFQEVRIKGLDVIGDFGESSKRSQNELKFGGLPLETCHISVELIDLESEGILTIIFIKTSLDKIKVTTLFLLLYEFIIIASIIILFYCSCHWTVTIIDINTNTDLVICWALELIMCDVYINVLNASLFPLNDARVKRDKERSREEDIYTKFLPIFIVNILVWFHDFFSVSNFSTLELEPFGIHVINEVPGALRSNLGNSSLSYYDQMPVCKFYKPYAKIHKNIKFQNFWRIL</sequence>
<feature type="transmembrane region" description="Helical" evidence="1">
    <location>
        <begin position="442"/>
        <end position="460"/>
    </location>
</feature>
<keyword evidence="1" id="KW-0812">Transmembrane</keyword>
<feature type="transmembrane region" description="Helical" evidence="1">
    <location>
        <begin position="179"/>
        <end position="196"/>
    </location>
</feature>
<dbReference type="Proteomes" id="UP000775213">
    <property type="component" value="Unassembled WGS sequence"/>
</dbReference>
<evidence type="ECO:0000313" key="3">
    <source>
        <dbReference type="Proteomes" id="UP000775213"/>
    </source>
</evidence>
<accession>A0AAV7G9M4</accession>
<feature type="transmembrane region" description="Helical" evidence="1">
    <location>
        <begin position="137"/>
        <end position="159"/>
    </location>
</feature>
<feature type="transmembrane region" description="Helical" evidence="1">
    <location>
        <begin position="397"/>
        <end position="421"/>
    </location>
</feature>
<organism evidence="2 3">
    <name type="scientific">Dendrobium chrysotoxum</name>
    <name type="common">Orchid</name>
    <dbReference type="NCBI Taxonomy" id="161865"/>
    <lineage>
        <taxon>Eukaryota</taxon>
        <taxon>Viridiplantae</taxon>
        <taxon>Streptophyta</taxon>
        <taxon>Embryophyta</taxon>
        <taxon>Tracheophyta</taxon>
        <taxon>Spermatophyta</taxon>
        <taxon>Magnoliopsida</taxon>
        <taxon>Liliopsida</taxon>
        <taxon>Asparagales</taxon>
        <taxon>Orchidaceae</taxon>
        <taxon>Epidendroideae</taxon>
        <taxon>Malaxideae</taxon>
        <taxon>Dendrobiinae</taxon>
        <taxon>Dendrobium</taxon>
    </lineage>
</organism>
<dbReference type="EMBL" id="JAGFBR010000017">
    <property type="protein sequence ID" value="KAH0452558.1"/>
    <property type="molecule type" value="Genomic_DNA"/>
</dbReference>
<dbReference type="AlphaFoldDB" id="A0AAV7G9M4"/>
<feature type="transmembrane region" description="Helical" evidence="1">
    <location>
        <begin position="360"/>
        <end position="385"/>
    </location>
</feature>
<keyword evidence="3" id="KW-1185">Reference proteome</keyword>
<evidence type="ECO:0000256" key="1">
    <source>
        <dbReference type="SAM" id="Phobius"/>
    </source>
</evidence>
<keyword evidence="1" id="KW-1133">Transmembrane helix</keyword>
<gene>
    <name evidence="2" type="ORF">IEQ34_019857</name>
</gene>
<name>A0AAV7G9M4_DENCH</name>
<proteinExistence type="predicted"/>